<keyword evidence="2" id="KW-1185">Reference proteome</keyword>
<comment type="caution">
    <text evidence="1">The sequence shown here is derived from an EMBL/GenBank/DDBJ whole genome shotgun (WGS) entry which is preliminary data.</text>
</comment>
<sequence>MSHDIARAAIETRLLSWAKARTPALPCAFGNLTYTPTTGLSYLQGDLLPASTLNPSQGGKHKRYIGLYQVSIRTPAGKGVTESAAITKEIEALFPCPTTLQQGGLNVRIDSTPSAAAGRNDGTSFWMVPITIEYRVEAFD</sequence>
<proteinExistence type="predicted"/>
<accession>A0A844CZE6</accession>
<dbReference type="Proteomes" id="UP000439986">
    <property type="component" value="Unassembled WGS sequence"/>
</dbReference>
<organism evidence="1 2">
    <name type="scientific">Duganella aquatilis</name>
    <dbReference type="NCBI Taxonomy" id="2666082"/>
    <lineage>
        <taxon>Bacteria</taxon>
        <taxon>Pseudomonadati</taxon>
        <taxon>Pseudomonadota</taxon>
        <taxon>Betaproteobacteria</taxon>
        <taxon>Burkholderiales</taxon>
        <taxon>Oxalobacteraceae</taxon>
        <taxon>Telluria group</taxon>
        <taxon>Duganella</taxon>
    </lineage>
</organism>
<dbReference type="RefSeq" id="WP_154355923.1">
    <property type="nucleotide sequence ID" value="NZ_WKJL01000001.1"/>
</dbReference>
<dbReference type="Pfam" id="PF13554">
    <property type="entry name" value="Phage_tail_terminator_5"/>
    <property type="match status" value="1"/>
</dbReference>
<reference evidence="1 2" key="1">
    <citation type="submission" date="2019-11" db="EMBL/GenBank/DDBJ databases">
        <title>Novel species isolated from a subtropical stream in China.</title>
        <authorList>
            <person name="Lu H."/>
        </authorList>
    </citation>
    <scope>NUCLEOTIDE SEQUENCE [LARGE SCALE GENOMIC DNA]</scope>
    <source>
        <strain evidence="1 2">FT26W</strain>
    </source>
</reference>
<name>A0A844CZE6_9BURK</name>
<dbReference type="Gene3D" id="3.30.2000.20">
    <property type="match status" value="1"/>
</dbReference>
<dbReference type="InterPro" id="IPR025395">
    <property type="entry name" value="Phage_tail_terminator-like"/>
</dbReference>
<dbReference type="AlphaFoldDB" id="A0A844CZE6"/>
<evidence type="ECO:0008006" key="3">
    <source>
        <dbReference type="Google" id="ProtNLM"/>
    </source>
</evidence>
<protein>
    <recommendedName>
        <fullName evidence="3">DUF3168 domain-containing protein</fullName>
    </recommendedName>
</protein>
<dbReference type="EMBL" id="WKJL01000001">
    <property type="protein sequence ID" value="MRW82885.1"/>
    <property type="molecule type" value="Genomic_DNA"/>
</dbReference>
<evidence type="ECO:0000313" key="2">
    <source>
        <dbReference type="Proteomes" id="UP000439986"/>
    </source>
</evidence>
<gene>
    <name evidence="1" type="ORF">GJ698_02120</name>
</gene>
<evidence type="ECO:0000313" key="1">
    <source>
        <dbReference type="EMBL" id="MRW82885.1"/>
    </source>
</evidence>